<organism evidence="1">
    <name type="scientific">marine sediment metagenome</name>
    <dbReference type="NCBI Taxonomy" id="412755"/>
    <lineage>
        <taxon>unclassified sequences</taxon>
        <taxon>metagenomes</taxon>
        <taxon>ecological metagenomes</taxon>
    </lineage>
</organism>
<accession>A0A0F8Y9G6</accession>
<protein>
    <submittedName>
        <fullName evidence="1">Uncharacterized protein</fullName>
    </submittedName>
</protein>
<proteinExistence type="predicted"/>
<feature type="non-terminal residue" evidence="1">
    <location>
        <position position="1"/>
    </location>
</feature>
<comment type="caution">
    <text evidence="1">The sequence shown here is derived from an EMBL/GenBank/DDBJ whole genome shotgun (WGS) entry which is preliminary data.</text>
</comment>
<name>A0A0F8Y9G6_9ZZZZ</name>
<dbReference type="EMBL" id="LAZR01058236">
    <property type="protein sequence ID" value="KKK70340.1"/>
    <property type="molecule type" value="Genomic_DNA"/>
</dbReference>
<sequence>ESQITNTYIDPSDMVSLIASYADNGVCYAVNTAGA</sequence>
<dbReference type="AlphaFoldDB" id="A0A0F8Y9G6"/>
<evidence type="ECO:0000313" key="1">
    <source>
        <dbReference type="EMBL" id="KKK70340.1"/>
    </source>
</evidence>
<reference evidence="1" key="1">
    <citation type="journal article" date="2015" name="Nature">
        <title>Complex archaea that bridge the gap between prokaryotes and eukaryotes.</title>
        <authorList>
            <person name="Spang A."/>
            <person name="Saw J.H."/>
            <person name="Jorgensen S.L."/>
            <person name="Zaremba-Niedzwiedzka K."/>
            <person name="Martijn J."/>
            <person name="Lind A.E."/>
            <person name="van Eijk R."/>
            <person name="Schleper C."/>
            <person name="Guy L."/>
            <person name="Ettema T.J."/>
        </authorList>
    </citation>
    <scope>NUCLEOTIDE SEQUENCE</scope>
</reference>
<gene>
    <name evidence="1" type="ORF">LCGC14_2925020</name>
</gene>